<evidence type="ECO:0008006" key="5">
    <source>
        <dbReference type="Google" id="ProtNLM"/>
    </source>
</evidence>
<dbReference type="EMBL" id="VFOZ01000001">
    <property type="protein sequence ID" value="TQM00351.1"/>
    <property type="molecule type" value="Genomic_DNA"/>
</dbReference>
<evidence type="ECO:0000259" key="2">
    <source>
        <dbReference type="Pfam" id="PF18164"/>
    </source>
</evidence>
<evidence type="ECO:0000313" key="3">
    <source>
        <dbReference type="EMBL" id="TQM00351.1"/>
    </source>
</evidence>
<gene>
    <name evidence="3" type="ORF">FB559_6063</name>
</gene>
<dbReference type="InterPro" id="IPR041273">
    <property type="entry name" value="NAT_N"/>
</dbReference>
<organism evidence="3 4">
    <name type="scientific">Actinoallomurus bryophytorum</name>
    <dbReference type="NCBI Taxonomy" id="1490222"/>
    <lineage>
        <taxon>Bacteria</taxon>
        <taxon>Bacillati</taxon>
        <taxon>Actinomycetota</taxon>
        <taxon>Actinomycetes</taxon>
        <taxon>Streptosporangiales</taxon>
        <taxon>Thermomonosporaceae</taxon>
        <taxon>Actinoallomurus</taxon>
    </lineage>
</organism>
<feature type="domain" description="GNAT-like C-terminal" evidence="2">
    <location>
        <begin position="175"/>
        <end position="316"/>
    </location>
</feature>
<feature type="domain" description="N-acyltransferase N-terminal" evidence="1">
    <location>
        <begin position="44"/>
        <end position="173"/>
    </location>
</feature>
<reference evidence="3 4" key="1">
    <citation type="submission" date="2019-06" db="EMBL/GenBank/DDBJ databases">
        <title>Sequencing the genomes of 1000 actinobacteria strains.</title>
        <authorList>
            <person name="Klenk H.-P."/>
        </authorList>
    </citation>
    <scope>NUCLEOTIDE SEQUENCE [LARGE SCALE GENOMIC DNA]</scope>
    <source>
        <strain evidence="3 4">DSM 102200</strain>
    </source>
</reference>
<proteinExistence type="predicted"/>
<dbReference type="AlphaFoldDB" id="A0A543CTJ2"/>
<dbReference type="Proteomes" id="UP000316096">
    <property type="component" value="Unassembled WGS sequence"/>
</dbReference>
<evidence type="ECO:0000313" key="4">
    <source>
        <dbReference type="Proteomes" id="UP000316096"/>
    </source>
</evidence>
<dbReference type="Pfam" id="PF18082">
    <property type="entry name" value="NAT_N"/>
    <property type="match status" value="1"/>
</dbReference>
<dbReference type="Pfam" id="PF18164">
    <property type="entry name" value="GNAT_C"/>
    <property type="match status" value="1"/>
</dbReference>
<dbReference type="InterPro" id="IPR041644">
    <property type="entry name" value="GNAT_C"/>
</dbReference>
<dbReference type="OrthoDB" id="3229305at2"/>
<comment type="caution">
    <text evidence="3">The sequence shown here is derived from an EMBL/GenBank/DDBJ whole genome shotgun (WGS) entry which is preliminary data.</text>
</comment>
<keyword evidence="4" id="KW-1185">Reference proteome</keyword>
<protein>
    <recommendedName>
        <fullName evidence="5">DUF5596 domain-containing protein</fullName>
    </recommendedName>
</protein>
<name>A0A543CTJ2_9ACTN</name>
<accession>A0A543CTJ2</accession>
<sequence>MDAQSLDAAEVAERLRLPVEQAHKVRLLGDVPPAEPRLPSRAAAPELLRRLSVAPDDAAEILDGWPSAEWPAELRWLLERAVATVRADLGGADWLVPGPWLPRDRGPAWRHFYVYVYLALVEDALAYHARHGIPEAVSWATLADLGRNLAIDRRMNGEGWPVMLEWLTLHVRGGLYELGRLQYQRARPRIALDELDLHIPRSGPLTPQACDESLRWARDFFPRYFPQENYRYVTCGSWLLDPALAEYLPEDSNIVRFQRRFEPMPGEEEDADEEFVRFVYGTLTTPLDGLPTRTVLQRAGVAHLRAGRHWRNVTGRIALRP</sequence>
<dbReference type="RefSeq" id="WP_141959814.1">
    <property type="nucleotide sequence ID" value="NZ_VFOZ01000001.1"/>
</dbReference>
<dbReference type="Gene3D" id="3.40.630.120">
    <property type="match status" value="1"/>
</dbReference>
<evidence type="ECO:0000259" key="1">
    <source>
        <dbReference type="Pfam" id="PF18082"/>
    </source>
</evidence>